<dbReference type="SUPFAM" id="SSF53474">
    <property type="entry name" value="alpha/beta-Hydrolases"/>
    <property type="match status" value="1"/>
</dbReference>
<evidence type="ECO:0000259" key="3">
    <source>
        <dbReference type="Pfam" id="PF24883"/>
    </source>
</evidence>
<organism evidence="4 5">
    <name type="scientific">Lasiosphaeria ovina</name>
    <dbReference type="NCBI Taxonomy" id="92902"/>
    <lineage>
        <taxon>Eukaryota</taxon>
        <taxon>Fungi</taxon>
        <taxon>Dikarya</taxon>
        <taxon>Ascomycota</taxon>
        <taxon>Pezizomycotina</taxon>
        <taxon>Sordariomycetes</taxon>
        <taxon>Sordariomycetidae</taxon>
        <taxon>Sordariales</taxon>
        <taxon>Lasiosphaeriaceae</taxon>
        <taxon>Lasiosphaeria</taxon>
    </lineage>
</organism>
<dbReference type="Gene3D" id="3.40.50.1820">
    <property type="entry name" value="alpha/beta hydrolase"/>
    <property type="match status" value="1"/>
</dbReference>
<evidence type="ECO:0000313" key="4">
    <source>
        <dbReference type="EMBL" id="KAK3371504.1"/>
    </source>
</evidence>
<sequence length="707" mass="79450">MPSPLSTIERIGLTTVHESDKPVVEFFASRFPYYVSTGADVFYKSIVFVHGFNGHPERTRTHKRSNDDPRSRSGDLETVERPSKLRKVNPFRQATKQDGNSDRNKEVYWPRDLLPETVDGARVLTFGYNASVRHRSEGSGDHNTVYGFAWELLCCLGDAREQEGATHRPLLFVAHSLGGIIAKEALRQAKAKCASPPNAHLGSIFSSTIGIVFFGTPHRGADPRGPLHHVAEKAIRAAGWTADKKVVETLLPNSECLKELCDEFPLLASEMKWNIVSFRETRGMSILGGDKVVDDASACLGDSTLETVRDIESDHRDMCRFSGLDDPRYRKVVAAIRRIVQPASVENAVHRELLNPGRELTGRDSDSTLNTPTRCVQPAYTDNGARQEQAKPGPGLKNSETAMNTPTLPTQQQKELIEGLRFKQMDARLLTLKTAEAKTCRWLLKNEHYRDWTDAEKLTDHHGFFWIKGKPGTGKSTMMKFLFLEAKKAMRGSLVLSFFFNARGEDLEKSTSGLYRALLLQLIEKAPETRTILDYYGPSGFSAIKENGWQNETLREAFAMALAKLGGRRVVCFIDALDECPEDDVRDMVSFFEELGDLEKEAEFRVCFSSRHYPEIGIRTGLQLSLELEQEHTADVSLYVDTHLKLGNDPCAEDIKAEILRKSSNIFLWVVLVIPILNKEFDRGRIKALKKKLIESLLVCTTYSSTY</sequence>
<feature type="domain" description="Nephrocystin 3-like N-terminal" evidence="3">
    <location>
        <begin position="439"/>
        <end position="611"/>
    </location>
</feature>
<dbReference type="PANTHER" id="PTHR10039">
    <property type="entry name" value="AMELOGENIN"/>
    <property type="match status" value="1"/>
</dbReference>
<keyword evidence="1" id="KW-0677">Repeat</keyword>
<name>A0AAE0N6Q8_9PEZI</name>
<dbReference type="InterPro" id="IPR029058">
    <property type="entry name" value="AB_hydrolase_fold"/>
</dbReference>
<accession>A0AAE0N6Q8</accession>
<dbReference type="Proteomes" id="UP001287356">
    <property type="component" value="Unassembled WGS sequence"/>
</dbReference>
<protein>
    <recommendedName>
        <fullName evidence="3">Nephrocystin 3-like N-terminal domain-containing protein</fullName>
    </recommendedName>
</protein>
<feature type="compositionally biased region" description="Basic and acidic residues" evidence="2">
    <location>
        <begin position="55"/>
        <end position="83"/>
    </location>
</feature>
<gene>
    <name evidence="4" type="ORF">B0T24DRAFT_706512</name>
</gene>
<evidence type="ECO:0000256" key="2">
    <source>
        <dbReference type="SAM" id="MobiDB-lite"/>
    </source>
</evidence>
<evidence type="ECO:0000313" key="5">
    <source>
        <dbReference type="Proteomes" id="UP001287356"/>
    </source>
</evidence>
<reference evidence="4" key="1">
    <citation type="journal article" date="2023" name="Mol. Phylogenet. Evol.">
        <title>Genome-scale phylogeny and comparative genomics of the fungal order Sordariales.</title>
        <authorList>
            <person name="Hensen N."/>
            <person name="Bonometti L."/>
            <person name="Westerberg I."/>
            <person name="Brannstrom I.O."/>
            <person name="Guillou S."/>
            <person name="Cros-Aarteil S."/>
            <person name="Calhoun S."/>
            <person name="Haridas S."/>
            <person name="Kuo A."/>
            <person name="Mondo S."/>
            <person name="Pangilinan J."/>
            <person name="Riley R."/>
            <person name="LaButti K."/>
            <person name="Andreopoulos B."/>
            <person name="Lipzen A."/>
            <person name="Chen C."/>
            <person name="Yan M."/>
            <person name="Daum C."/>
            <person name="Ng V."/>
            <person name="Clum A."/>
            <person name="Steindorff A."/>
            <person name="Ohm R.A."/>
            <person name="Martin F."/>
            <person name="Silar P."/>
            <person name="Natvig D.O."/>
            <person name="Lalanne C."/>
            <person name="Gautier V."/>
            <person name="Ament-Velasquez S.L."/>
            <person name="Kruys A."/>
            <person name="Hutchinson M.I."/>
            <person name="Powell A.J."/>
            <person name="Barry K."/>
            <person name="Miller A.N."/>
            <person name="Grigoriev I.V."/>
            <person name="Debuchy R."/>
            <person name="Gladieux P."/>
            <person name="Hiltunen Thoren M."/>
            <person name="Johannesson H."/>
        </authorList>
    </citation>
    <scope>NUCLEOTIDE SEQUENCE</scope>
    <source>
        <strain evidence="4">CBS 958.72</strain>
    </source>
</reference>
<dbReference type="SUPFAM" id="SSF52540">
    <property type="entry name" value="P-loop containing nucleoside triphosphate hydrolases"/>
    <property type="match status" value="1"/>
</dbReference>
<evidence type="ECO:0000256" key="1">
    <source>
        <dbReference type="ARBA" id="ARBA00022737"/>
    </source>
</evidence>
<feature type="region of interest" description="Disordered" evidence="2">
    <location>
        <begin position="54"/>
        <end position="105"/>
    </location>
</feature>
<dbReference type="InterPro" id="IPR027417">
    <property type="entry name" value="P-loop_NTPase"/>
</dbReference>
<dbReference type="EMBL" id="JAULSN010000005">
    <property type="protein sequence ID" value="KAK3371504.1"/>
    <property type="molecule type" value="Genomic_DNA"/>
</dbReference>
<proteinExistence type="predicted"/>
<dbReference type="AlphaFoldDB" id="A0AAE0N6Q8"/>
<keyword evidence="5" id="KW-1185">Reference proteome</keyword>
<dbReference type="InterPro" id="IPR056884">
    <property type="entry name" value="NPHP3-like_N"/>
</dbReference>
<dbReference type="PANTHER" id="PTHR10039:SF5">
    <property type="entry name" value="NACHT DOMAIN-CONTAINING PROTEIN"/>
    <property type="match status" value="1"/>
</dbReference>
<feature type="compositionally biased region" description="Polar residues" evidence="2">
    <location>
        <begin position="398"/>
        <end position="411"/>
    </location>
</feature>
<reference evidence="4" key="2">
    <citation type="submission" date="2023-06" db="EMBL/GenBank/DDBJ databases">
        <authorList>
            <consortium name="Lawrence Berkeley National Laboratory"/>
            <person name="Haridas S."/>
            <person name="Hensen N."/>
            <person name="Bonometti L."/>
            <person name="Westerberg I."/>
            <person name="Brannstrom I.O."/>
            <person name="Guillou S."/>
            <person name="Cros-Aarteil S."/>
            <person name="Calhoun S."/>
            <person name="Kuo A."/>
            <person name="Mondo S."/>
            <person name="Pangilinan J."/>
            <person name="Riley R."/>
            <person name="Labutti K."/>
            <person name="Andreopoulos B."/>
            <person name="Lipzen A."/>
            <person name="Chen C."/>
            <person name="Yanf M."/>
            <person name="Daum C."/>
            <person name="Ng V."/>
            <person name="Clum A."/>
            <person name="Steindorff A."/>
            <person name="Ohm R."/>
            <person name="Martin F."/>
            <person name="Silar P."/>
            <person name="Natvig D."/>
            <person name="Lalanne C."/>
            <person name="Gautier V."/>
            <person name="Ament-Velasquez S.L."/>
            <person name="Kruys A."/>
            <person name="Hutchinson M.I."/>
            <person name="Powell A.J."/>
            <person name="Barry K."/>
            <person name="Miller A.N."/>
            <person name="Grigoriev I.V."/>
            <person name="Debuchy R."/>
            <person name="Gladieux P."/>
            <person name="Thoren M.H."/>
            <person name="Johannesson H."/>
        </authorList>
    </citation>
    <scope>NUCLEOTIDE SEQUENCE</scope>
    <source>
        <strain evidence="4">CBS 958.72</strain>
    </source>
</reference>
<dbReference type="Pfam" id="PF24883">
    <property type="entry name" value="NPHP3_N"/>
    <property type="match status" value="1"/>
</dbReference>
<dbReference type="Gene3D" id="3.40.50.300">
    <property type="entry name" value="P-loop containing nucleotide triphosphate hydrolases"/>
    <property type="match status" value="1"/>
</dbReference>
<feature type="region of interest" description="Disordered" evidence="2">
    <location>
        <begin position="356"/>
        <end position="411"/>
    </location>
</feature>
<comment type="caution">
    <text evidence="4">The sequence shown here is derived from an EMBL/GenBank/DDBJ whole genome shotgun (WGS) entry which is preliminary data.</text>
</comment>